<evidence type="ECO:0000313" key="4">
    <source>
        <dbReference type="Proteomes" id="UP000274922"/>
    </source>
</evidence>
<feature type="compositionally biased region" description="Low complexity" evidence="1">
    <location>
        <begin position="69"/>
        <end position="95"/>
    </location>
</feature>
<protein>
    <recommendedName>
        <fullName evidence="2">CEP76/DRC7 peptidase-like domain-containing protein</fullName>
    </recommendedName>
</protein>
<feature type="domain" description="CEP76/DRC7 peptidase-like" evidence="2">
    <location>
        <begin position="1760"/>
        <end position="1811"/>
    </location>
</feature>
<feature type="compositionally biased region" description="Low complexity" evidence="1">
    <location>
        <begin position="1946"/>
        <end position="1959"/>
    </location>
</feature>
<dbReference type="Pfam" id="PF24656">
    <property type="entry name" value="CEPT76_peptidase"/>
    <property type="match status" value="2"/>
</dbReference>
<name>A0A4P9X3Y9_9FUNG</name>
<keyword evidence="4" id="KW-1185">Reference proteome</keyword>
<feature type="region of interest" description="Disordered" evidence="1">
    <location>
        <begin position="656"/>
        <end position="751"/>
    </location>
</feature>
<feature type="compositionally biased region" description="Low complexity" evidence="1">
    <location>
        <begin position="1830"/>
        <end position="1839"/>
    </location>
</feature>
<evidence type="ECO:0000259" key="2">
    <source>
        <dbReference type="Pfam" id="PF24656"/>
    </source>
</evidence>
<gene>
    <name evidence="3" type="ORF">CXG81DRAFT_27501</name>
</gene>
<dbReference type="GO" id="GO:0035869">
    <property type="term" value="C:ciliary transition zone"/>
    <property type="evidence" value="ECO:0007669"/>
    <property type="project" value="TreeGrafter"/>
</dbReference>
<feature type="compositionally biased region" description="Low complexity" evidence="1">
    <location>
        <begin position="816"/>
        <end position="833"/>
    </location>
</feature>
<sequence length="2154" mass="231569">MLPPRAPSHDLLSPGSKGGPVSSNSAGVNRDTAPRGYPSHGSAGPDDRADGSTTAAATATPSPSPSPLPSTLSSRRPSLHAQAAEGSAATAAAGNPGPPPELKPILKLTPWPMPSAATPTTMTLATAAAPTPLLPRVQSAVLLGGAAAHTPSHAALRPTPSAATLAAVHAFRRSHSTSSGIGGVLASAALSPTRPAVDAVAAAAAAMTATGMLPRMSSAALSATATLHAAEGAGDDAADGAASGMATVGMSPPRTHPAWIEGEWNAWAMPVAKQRRWHAAPLALDPSTVVPVVDDVTITMQRIARAASWSQETQMWREKQREEGIYVARAAVAPPPTRWLGQVARGRIVPLSDAIHDGGHALPDRTGGKGDHVSIPMPTGHDFGDGTPGPPATVDVPPMQNPYVDELGAETRIQYARQWSSTTWEQLAQSMQPPALLVVRMGPFHLTMPSRLVHPQLRLAERLVAFSELLAQRMEAREFDYLWSKIAICRERYTAIRVDIKTAQQAFLALGKPKSRRDRQALHALKAQLRELHHYWATCLDEALELRQLVRENRFFDHRVSEQIQECWQSLLRQQLQDGYVATPLDVTFARKRILPGRDLEEQQRHELYEREQRAILRNAERKRQWKNDQKAWQARKALKELQDDARDDVRGHQFASLARPHHPTPYTIADTPLPPPSAPSAPSLWTRARGRSATVSVATGPSARAAAAPPSQGSRTRSRSGRPQAQANMLNLDGGHDKQRRRRTHSLPAYRPTVIANDDFMKLLQDLGVASAPPPPAALAPLPAVAGAVTPAPLSRTASRAGTAPVDSSAIIDDPPSASVSASSAPAPATPTMPRHRVRSSATRSLLVRTQLVTRPSETALAQEPVAWPAFRDDAFDRDLHRRTIAEQDAMTWHPEILLPRLAWTKPLTPARACPRAEQQRRADALASVFSAALWIDDALVTTTPWRPIDPVTGLINWGAAGATSHPSDPSDPSGDAIPPTPAEPPAVHGARSQAGDFLVGHWLLGMPQQIRVEVRERRLRGMKTRIRVIGATDVAVPPQGHTMHADKLKIPFTRVDDHRRPASASTSSMSLVPAATLSSAGSPSEAMSLPTTATTMKAAVGSAATAGAAADHEPAMHTADAGYVYMGVGWATVSDPTRDGWDSGLAGASEGSVGMIPRYVVSQHRRMTILQLCDWVTQMLCTAAVLSEQRFLPFLRLAEAARAYREQESRHLRAHRVFRLELPDWYSDTTLAVGSGHSPTRARLQQLAMRAQGQRVFKGPCPFEPPASNAAPLSRSAFADAVAAFASPSVPSIPSIAAGPSQHMLLRAASLSSSSHLRSTGGLETTASSPGSLGSTSRLDAHVTRRMPLEVDMDVVQQVRNHLLIQTALRRAHRTVHDYVVEDTPPAFSFRWARLWRAWFAAPVYRPLQPSRMALTAPTSTSRSAAGAAGSLLLADGDVPHINIQVLRGFNLPVRAGEPQATRLMMVGAFYDSRTPTVVADGAFPIWRDTIRLPFPPALAQLAVQGAGDDVARTAAVKDAIYLHLYDERLVALPSTTAHWGTGHVVDGPGRNAAAAAAGDDDNEDDDRIFPAMRGERVWLGTVTIPFTALYEQGRISGIFEVQTAPILPGYTRATTPLSDVDRQLFAHRRETKAPFVSLFITLDPILPRPRALPLVIESHETPSTLKRVETYMQLVQRVTEQAYGTPAQRPAVVGQPHDPRSPLVTLLAGRSVLVMRFVAPTPPPESIVSVADVLRFVAAIPTINAMATYMTTTTLVSNLDQVLDIGAASPLEHAITLCNYMLGLGLPAYVVLGRSVLEGQSAYVAVPQPVVDGAESADGADRPSGTGPAAAAGPAADRTDGVPLRSAAGGRRKPDPRRPAAAQQLFLYAATTGRRYALDDPHCPLRCVYAVFDQSNYWTHLHPLRAIDLVTWQLDDSMQWRAFWSHGAALLDPAPPHDDLYLAPASPSTPATATTGAGVGGRGANASGGDAPPLTVWSVQRPAPFLTEPSPSFLVKLESAIEQRLVTGLETWRGQHPTTWHRGMGRTLKSLLIQYEAAWSRRLDATAADRTMYGPAEDQWADDPDDLDVSARYGPSAAQLAAHPMLRHVTSVAQRHPWTGIAPLRDALMSTEVPIHFGSNIEYALAVYCAGHPGGFVTCWIYVAVFARRLT</sequence>
<dbReference type="PANTHER" id="PTHR20837">
    <property type="entry name" value="CENTROSOMAL PROTEIN-RELATED"/>
    <property type="match status" value="1"/>
</dbReference>
<feature type="compositionally biased region" description="Polar residues" evidence="1">
    <location>
        <begin position="1324"/>
        <end position="1338"/>
    </location>
</feature>
<evidence type="ECO:0000256" key="1">
    <source>
        <dbReference type="SAM" id="MobiDB-lite"/>
    </source>
</evidence>
<accession>A0A4P9X3Y9</accession>
<feature type="region of interest" description="Disordered" evidence="1">
    <location>
        <begin position="1319"/>
        <end position="1338"/>
    </location>
</feature>
<dbReference type="Proteomes" id="UP000274922">
    <property type="component" value="Unassembled WGS sequence"/>
</dbReference>
<dbReference type="EMBL" id="ML014259">
    <property type="protein sequence ID" value="RKO99763.1"/>
    <property type="molecule type" value="Genomic_DNA"/>
</dbReference>
<feature type="compositionally biased region" description="Low complexity" evidence="1">
    <location>
        <begin position="968"/>
        <end position="979"/>
    </location>
</feature>
<dbReference type="InterPro" id="IPR052434">
    <property type="entry name" value="Tectonic-like_complex_comp"/>
</dbReference>
<feature type="region of interest" description="Disordered" evidence="1">
    <location>
        <begin position="1944"/>
        <end position="1972"/>
    </location>
</feature>
<dbReference type="InterPro" id="IPR056290">
    <property type="entry name" value="CEPT76/DRC7_peptidase-like_dom"/>
</dbReference>
<dbReference type="GO" id="GO:1905515">
    <property type="term" value="P:non-motile cilium assembly"/>
    <property type="evidence" value="ECO:0007669"/>
    <property type="project" value="TreeGrafter"/>
</dbReference>
<reference evidence="4" key="1">
    <citation type="journal article" date="2018" name="Nat. Microbiol.">
        <title>Leveraging single-cell genomics to expand the fungal tree of life.</title>
        <authorList>
            <person name="Ahrendt S.R."/>
            <person name="Quandt C.A."/>
            <person name="Ciobanu D."/>
            <person name="Clum A."/>
            <person name="Salamov A."/>
            <person name="Andreopoulos B."/>
            <person name="Cheng J.F."/>
            <person name="Woyke T."/>
            <person name="Pelin A."/>
            <person name="Henrissat B."/>
            <person name="Reynolds N.K."/>
            <person name="Benny G.L."/>
            <person name="Smith M.E."/>
            <person name="James T.Y."/>
            <person name="Grigoriev I.V."/>
        </authorList>
    </citation>
    <scope>NUCLEOTIDE SEQUENCE [LARGE SCALE GENOMIC DNA]</scope>
    <source>
        <strain evidence="4">ATCC 52028</strain>
    </source>
</reference>
<dbReference type="OrthoDB" id="2162143at2759"/>
<feature type="region of interest" description="Disordered" evidence="1">
    <location>
        <begin position="796"/>
        <end position="844"/>
    </location>
</feature>
<feature type="region of interest" description="Disordered" evidence="1">
    <location>
        <begin position="961"/>
        <end position="992"/>
    </location>
</feature>
<feature type="region of interest" description="Disordered" evidence="1">
    <location>
        <begin position="1817"/>
        <end position="1862"/>
    </location>
</feature>
<feature type="compositionally biased region" description="Low complexity" evidence="1">
    <location>
        <begin position="697"/>
        <end position="716"/>
    </location>
</feature>
<organism evidence="3 4">
    <name type="scientific">Caulochytrium protostelioides</name>
    <dbReference type="NCBI Taxonomy" id="1555241"/>
    <lineage>
        <taxon>Eukaryota</taxon>
        <taxon>Fungi</taxon>
        <taxon>Fungi incertae sedis</taxon>
        <taxon>Chytridiomycota</taxon>
        <taxon>Chytridiomycota incertae sedis</taxon>
        <taxon>Chytridiomycetes</taxon>
        <taxon>Caulochytriales</taxon>
        <taxon>Caulochytriaceae</taxon>
        <taxon>Caulochytrium</taxon>
    </lineage>
</organism>
<evidence type="ECO:0000313" key="3">
    <source>
        <dbReference type="EMBL" id="RKO99763.1"/>
    </source>
</evidence>
<feature type="domain" description="CEP76/DRC7 peptidase-like" evidence="2">
    <location>
        <begin position="1865"/>
        <end position="1926"/>
    </location>
</feature>
<dbReference type="GO" id="GO:1904491">
    <property type="term" value="P:protein localization to ciliary transition zone"/>
    <property type="evidence" value="ECO:0007669"/>
    <property type="project" value="TreeGrafter"/>
</dbReference>
<dbReference type="PANTHER" id="PTHR20837:SF0">
    <property type="entry name" value="COILED-COIL AND C2 DOMAIN-CONTAINING PROTEIN 2A"/>
    <property type="match status" value="1"/>
</dbReference>
<dbReference type="STRING" id="1555241.A0A4P9X3Y9"/>
<feature type="compositionally biased region" description="Low complexity" evidence="1">
    <location>
        <begin position="52"/>
        <end position="61"/>
    </location>
</feature>
<proteinExistence type="predicted"/>
<feature type="region of interest" description="Disordered" evidence="1">
    <location>
        <begin position="1"/>
        <end position="114"/>
    </location>
</feature>